<dbReference type="AlphaFoldDB" id="A0A182SX96"/>
<protein>
    <submittedName>
        <fullName evidence="2">Uncharacterized protein</fullName>
    </submittedName>
</protein>
<proteinExistence type="predicted"/>
<reference evidence="3" key="1">
    <citation type="submission" date="2013-09" db="EMBL/GenBank/DDBJ databases">
        <title>The Genome Sequence of Anopheles maculatus species B.</title>
        <authorList>
            <consortium name="The Broad Institute Genomics Platform"/>
            <person name="Neafsey D.E."/>
            <person name="Besansky N."/>
            <person name="Howell P."/>
            <person name="Walton C."/>
            <person name="Young S.K."/>
            <person name="Zeng Q."/>
            <person name="Gargeya S."/>
            <person name="Fitzgerald M."/>
            <person name="Haas B."/>
            <person name="Abouelleil A."/>
            <person name="Allen A.W."/>
            <person name="Alvarado L."/>
            <person name="Arachchi H.M."/>
            <person name="Berlin A.M."/>
            <person name="Chapman S.B."/>
            <person name="Gainer-Dewar J."/>
            <person name="Goldberg J."/>
            <person name="Griggs A."/>
            <person name="Gujja S."/>
            <person name="Hansen M."/>
            <person name="Howarth C."/>
            <person name="Imamovic A."/>
            <person name="Ireland A."/>
            <person name="Larimer J."/>
            <person name="McCowan C."/>
            <person name="Murphy C."/>
            <person name="Pearson M."/>
            <person name="Poon T.W."/>
            <person name="Priest M."/>
            <person name="Roberts A."/>
            <person name="Saif S."/>
            <person name="Shea T."/>
            <person name="Sisk P."/>
            <person name="Sykes S."/>
            <person name="Wortman J."/>
            <person name="Nusbaum C."/>
            <person name="Birren B."/>
        </authorList>
    </citation>
    <scope>NUCLEOTIDE SEQUENCE [LARGE SCALE GENOMIC DNA]</scope>
    <source>
        <strain evidence="3">maculatus3</strain>
    </source>
</reference>
<evidence type="ECO:0000313" key="3">
    <source>
        <dbReference type="Proteomes" id="UP000075901"/>
    </source>
</evidence>
<accession>A0A182SX96</accession>
<sequence length="202" mass="23630">MSDDKRPGCFLCIIGQMGQSRVRNEFIYRHKIPHDVRAPLYREQMQNQQQSNECESGFAHCEHTEHGPEIVPGWEKDNSWRLKIISPKPIDQEPEPHFVGVVIAVLTTIILLLIVIIMFIVAKNKRTRTAAVLDALQHNLHTDSLGIDKRLNSNFKVIISCPFFSRFRLLCDQQKQRVKSCERYDKCPLMMMRFRHCFCTIY</sequence>
<dbReference type="EnsemblMetazoa" id="AMAM015288-RA">
    <property type="protein sequence ID" value="AMAM015288-PA"/>
    <property type="gene ID" value="AMAM015288"/>
</dbReference>
<reference evidence="2" key="2">
    <citation type="submission" date="2020-05" db="UniProtKB">
        <authorList>
            <consortium name="EnsemblMetazoa"/>
        </authorList>
    </citation>
    <scope>IDENTIFICATION</scope>
    <source>
        <strain evidence="2">maculatus3</strain>
    </source>
</reference>
<name>A0A182SX96_9DIPT</name>
<evidence type="ECO:0000256" key="1">
    <source>
        <dbReference type="SAM" id="Phobius"/>
    </source>
</evidence>
<keyword evidence="3" id="KW-1185">Reference proteome</keyword>
<dbReference type="Proteomes" id="UP000075901">
    <property type="component" value="Unassembled WGS sequence"/>
</dbReference>
<keyword evidence="1" id="KW-1133">Transmembrane helix</keyword>
<dbReference type="VEuPathDB" id="VectorBase:AMAM015288"/>
<keyword evidence="1" id="KW-0812">Transmembrane</keyword>
<feature type="transmembrane region" description="Helical" evidence="1">
    <location>
        <begin position="98"/>
        <end position="121"/>
    </location>
</feature>
<evidence type="ECO:0000313" key="2">
    <source>
        <dbReference type="EnsemblMetazoa" id="AMAM015288-PA"/>
    </source>
</evidence>
<organism evidence="2 3">
    <name type="scientific">Anopheles maculatus</name>
    <dbReference type="NCBI Taxonomy" id="74869"/>
    <lineage>
        <taxon>Eukaryota</taxon>
        <taxon>Metazoa</taxon>
        <taxon>Ecdysozoa</taxon>
        <taxon>Arthropoda</taxon>
        <taxon>Hexapoda</taxon>
        <taxon>Insecta</taxon>
        <taxon>Pterygota</taxon>
        <taxon>Neoptera</taxon>
        <taxon>Endopterygota</taxon>
        <taxon>Diptera</taxon>
        <taxon>Nematocera</taxon>
        <taxon>Culicoidea</taxon>
        <taxon>Culicidae</taxon>
        <taxon>Anophelinae</taxon>
        <taxon>Anopheles</taxon>
        <taxon>Anopheles maculatus group</taxon>
    </lineage>
</organism>
<keyword evidence="1" id="KW-0472">Membrane</keyword>